<evidence type="ECO:0000256" key="9">
    <source>
        <dbReference type="PROSITE-ProRule" id="PRU01091"/>
    </source>
</evidence>
<keyword evidence="4" id="KW-0805">Transcription regulation</keyword>
<dbReference type="Pfam" id="PF00486">
    <property type="entry name" value="Trans_reg_C"/>
    <property type="match status" value="1"/>
</dbReference>
<dbReference type="Gene3D" id="6.10.250.690">
    <property type="match status" value="1"/>
</dbReference>
<dbReference type="CDD" id="cd00383">
    <property type="entry name" value="trans_reg_C"/>
    <property type="match status" value="1"/>
</dbReference>
<keyword evidence="5 9" id="KW-0238">DNA-binding</keyword>
<dbReference type="FunFam" id="3.40.50.2300:FF:000001">
    <property type="entry name" value="DNA-binding response regulator PhoB"/>
    <property type="match status" value="1"/>
</dbReference>
<protein>
    <recommendedName>
        <fullName evidence="1">Stage 0 sporulation protein A homolog</fullName>
    </recommendedName>
</protein>
<evidence type="ECO:0000256" key="4">
    <source>
        <dbReference type="ARBA" id="ARBA00023015"/>
    </source>
</evidence>
<gene>
    <name evidence="12" type="ORF">CHL78_003015</name>
</gene>
<evidence type="ECO:0000313" key="12">
    <source>
        <dbReference type="EMBL" id="RDY28907.1"/>
    </source>
</evidence>
<evidence type="ECO:0000256" key="3">
    <source>
        <dbReference type="ARBA" id="ARBA00023012"/>
    </source>
</evidence>
<keyword evidence="3" id="KW-0902">Two-component regulatory system</keyword>
<evidence type="ECO:0000256" key="1">
    <source>
        <dbReference type="ARBA" id="ARBA00018672"/>
    </source>
</evidence>
<reference evidence="12 13" key="1">
    <citation type="journal article" date="2017" name="Genome Announc.">
        <title>Draft Genome Sequence of Romboutsia weinsteinii sp. nov. Strain CCRI-19649(T) Isolated from Surface Water.</title>
        <authorList>
            <person name="Maheux A.F."/>
            <person name="Boudreau D.K."/>
            <person name="Berube E."/>
            <person name="Boissinot M."/>
            <person name="Cantin P."/>
            <person name="Raymond F."/>
            <person name="Corbeil J."/>
            <person name="Omar R.F."/>
            <person name="Bergeron M.G."/>
        </authorList>
    </citation>
    <scope>NUCLEOTIDE SEQUENCE [LARGE SCALE GENOMIC DNA]</scope>
    <source>
        <strain evidence="12 13">CCRI-19649</strain>
    </source>
</reference>
<evidence type="ECO:0000256" key="5">
    <source>
        <dbReference type="ARBA" id="ARBA00023125"/>
    </source>
</evidence>
<dbReference type="Gene3D" id="3.40.50.2300">
    <property type="match status" value="1"/>
</dbReference>
<comment type="caution">
    <text evidence="12">The sequence shown here is derived from an EMBL/GenBank/DDBJ whole genome shotgun (WGS) entry which is preliminary data.</text>
</comment>
<feature type="domain" description="OmpR/PhoB-type" evidence="11">
    <location>
        <begin position="133"/>
        <end position="232"/>
    </location>
</feature>
<dbReference type="SMART" id="SM00448">
    <property type="entry name" value="REC"/>
    <property type="match status" value="1"/>
</dbReference>
<dbReference type="Proteomes" id="UP000215694">
    <property type="component" value="Unassembled WGS sequence"/>
</dbReference>
<feature type="DNA-binding region" description="OmpR/PhoB-type" evidence="9">
    <location>
        <begin position="133"/>
        <end position="232"/>
    </location>
</feature>
<dbReference type="RefSeq" id="WP_094366802.1">
    <property type="nucleotide sequence ID" value="NZ_NOJY02000004.1"/>
</dbReference>
<evidence type="ECO:0000259" key="11">
    <source>
        <dbReference type="PROSITE" id="PS51755"/>
    </source>
</evidence>
<name>A0A255IR83_9FIRM</name>
<evidence type="ECO:0000313" key="13">
    <source>
        <dbReference type="Proteomes" id="UP000215694"/>
    </source>
</evidence>
<dbReference type="SMART" id="SM00862">
    <property type="entry name" value="Trans_reg_C"/>
    <property type="match status" value="1"/>
</dbReference>
<dbReference type="PANTHER" id="PTHR48111">
    <property type="entry name" value="REGULATOR OF RPOS"/>
    <property type="match status" value="1"/>
</dbReference>
<dbReference type="InterPro" id="IPR036388">
    <property type="entry name" value="WH-like_DNA-bd_sf"/>
</dbReference>
<comment type="function">
    <text evidence="7">May play the central regulatory role in sporulation. It may be an element of the effector pathway responsible for the activation of sporulation genes in response to nutritional stress. Spo0A may act in concert with spo0H (a sigma factor) to control the expression of some genes that are critical to the sporulation process.</text>
</comment>
<keyword evidence="13" id="KW-1185">Reference proteome</keyword>
<dbReference type="InterPro" id="IPR001789">
    <property type="entry name" value="Sig_transdc_resp-reg_receiver"/>
</dbReference>
<dbReference type="PROSITE" id="PS51755">
    <property type="entry name" value="OMPR_PHOB"/>
    <property type="match status" value="1"/>
</dbReference>
<evidence type="ECO:0000256" key="6">
    <source>
        <dbReference type="ARBA" id="ARBA00023163"/>
    </source>
</evidence>
<dbReference type="FunFam" id="1.10.10.10:FF:000018">
    <property type="entry name" value="DNA-binding response regulator ResD"/>
    <property type="match status" value="1"/>
</dbReference>
<organism evidence="12 13">
    <name type="scientific">Romboutsia weinsteinii</name>
    <dbReference type="NCBI Taxonomy" id="2020949"/>
    <lineage>
        <taxon>Bacteria</taxon>
        <taxon>Bacillati</taxon>
        <taxon>Bacillota</taxon>
        <taxon>Clostridia</taxon>
        <taxon>Peptostreptococcales</taxon>
        <taxon>Peptostreptococcaceae</taxon>
        <taxon>Romboutsia</taxon>
    </lineage>
</organism>
<dbReference type="Pfam" id="PF00072">
    <property type="entry name" value="Response_reg"/>
    <property type="match status" value="1"/>
</dbReference>
<dbReference type="PANTHER" id="PTHR48111:SF2">
    <property type="entry name" value="RESPONSE REGULATOR SAER"/>
    <property type="match status" value="1"/>
</dbReference>
<feature type="modified residue" description="4-aspartylphosphate" evidence="8">
    <location>
        <position position="52"/>
    </location>
</feature>
<evidence type="ECO:0000256" key="7">
    <source>
        <dbReference type="ARBA" id="ARBA00024867"/>
    </source>
</evidence>
<dbReference type="InterPro" id="IPR011006">
    <property type="entry name" value="CheY-like_superfamily"/>
</dbReference>
<dbReference type="InterPro" id="IPR039420">
    <property type="entry name" value="WalR-like"/>
</dbReference>
<dbReference type="GO" id="GO:0006355">
    <property type="term" value="P:regulation of DNA-templated transcription"/>
    <property type="evidence" value="ECO:0007669"/>
    <property type="project" value="InterPro"/>
</dbReference>
<sequence length="233" mass="26925">MYNILVVDDDREIVESIEIYLRNEGFNIYKAYDGLQALELLIENDIHLILMDIMMPKLDGIKATIKIREEKNIPIILVSAKSEDTDKIMGLNIGADDYITKPFNLLELIARVKSNLRRYVSLGNYKIETINNKDILKSGGLELNISTKEAKVDGEVVKVTPIEYKILNLLLSNKGRVFSIDEIYERVWNEESFNVDNTVAVHIRRIREKIEINPKEPRYLKVVWGVGYKIEKI</sequence>
<dbReference type="Gene3D" id="1.10.10.10">
    <property type="entry name" value="Winged helix-like DNA-binding domain superfamily/Winged helix DNA-binding domain"/>
    <property type="match status" value="1"/>
</dbReference>
<dbReference type="GO" id="GO:0000156">
    <property type="term" value="F:phosphorelay response regulator activity"/>
    <property type="evidence" value="ECO:0007669"/>
    <property type="project" value="TreeGrafter"/>
</dbReference>
<dbReference type="SUPFAM" id="SSF52172">
    <property type="entry name" value="CheY-like"/>
    <property type="match status" value="1"/>
</dbReference>
<dbReference type="InterPro" id="IPR016032">
    <property type="entry name" value="Sig_transdc_resp-reg_C-effctor"/>
</dbReference>
<proteinExistence type="predicted"/>
<dbReference type="GO" id="GO:0032993">
    <property type="term" value="C:protein-DNA complex"/>
    <property type="evidence" value="ECO:0007669"/>
    <property type="project" value="TreeGrafter"/>
</dbReference>
<dbReference type="PROSITE" id="PS50110">
    <property type="entry name" value="RESPONSE_REGULATORY"/>
    <property type="match status" value="1"/>
</dbReference>
<accession>A0A255IR83</accession>
<dbReference type="OrthoDB" id="9790442at2"/>
<dbReference type="GO" id="GO:0005829">
    <property type="term" value="C:cytosol"/>
    <property type="evidence" value="ECO:0007669"/>
    <property type="project" value="TreeGrafter"/>
</dbReference>
<feature type="domain" description="Response regulatory" evidence="10">
    <location>
        <begin position="3"/>
        <end position="116"/>
    </location>
</feature>
<dbReference type="SUPFAM" id="SSF46894">
    <property type="entry name" value="C-terminal effector domain of the bipartite response regulators"/>
    <property type="match status" value="1"/>
</dbReference>
<keyword evidence="6" id="KW-0804">Transcription</keyword>
<dbReference type="GO" id="GO:0000976">
    <property type="term" value="F:transcription cis-regulatory region binding"/>
    <property type="evidence" value="ECO:0007669"/>
    <property type="project" value="TreeGrafter"/>
</dbReference>
<evidence type="ECO:0000259" key="10">
    <source>
        <dbReference type="PROSITE" id="PS50110"/>
    </source>
</evidence>
<dbReference type="CDD" id="cd17574">
    <property type="entry name" value="REC_OmpR"/>
    <property type="match status" value="1"/>
</dbReference>
<evidence type="ECO:0000256" key="2">
    <source>
        <dbReference type="ARBA" id="ARBA00022553"/>
    </source>
</evidence>
<evidence type="ECO:0000256" key="8">
    <source>
        <dbReference type="PROSITE-ProRule" id="PRU00169"/>
    </source>
</evidence>
<dbReference type="InterPro" id="IPR001867">
    <property type="entry name" value="OmpR/PhoB-type_DNA-bd"/>
</dbReference>
<dbReference type="EMBL" id="NOJY02000004">
    <property type="protein sequence ID" value="RDY28907.1"/>
    <property type="molecule type" value="Genomic_DNA"/>
</dbReference>
<dbReference type="AlphaFoldDB" id="A0A255IR83"/>
<keyword evidence="2 8" id="KW-0597">Phosphoprotein</keyword>